<accession>A0A2P7AV73</accession>
<evidence type="ECO:0000313" key="3">
    <source>
        <dbReference type="Proteomes" id="UP000241158"/>
    </source>
</evidence>
<dbReference type="CDD" id="cd00448">
    <property type="entry name" value="YjgF_YER057c_UK114_family"/>
    <property type="match status" value="1"/>
</dbReference>
<dbReference type="OrthoDB" id="9803101at2"/>
<dbReference type="InterPro" id="IPR006175">
    <property type="entry name" value="YjgF/YER057c/UK114"/>
</dbReference>
<organism evidence="2 3">
    <name type="scientific">Phyllobacterium endophyticum</name>
    <dbReference type="NCBI Taxonomy" id="1149773"/>
    <lineage>
        <taxon>Bacteria</taxon>
        <taxon>Pseudomonadati</taxon>
        <taxon>Pseudomonadota</taxon>
        <taxon>Alphaproteobacteria</taxon>
        <taxon>Hyphomicrobiales</taxon>
        <taxon>Phyllobacteriaceae</taxon>
        <taxon>Phyllobacterium</taxon>
    </lineage>
</organism>
<keyword evidence="3" id="KW-1185">Reference proteome</keyword>
<protein>
    <submittedName>
        <fullName evidence="2">RidA family protein</fullName>
    </submittedName>
</protein>
<dbReference type="SUPFAM" id="SSF55298">
    <property type="entry name" value="YjgF-like"/>
    <property type="match status" value="1"/>
</dbReference>
<dbReference type="EMBL" id="PGGN01000002">
    <property type="protein sequence ID" value="PSH58087.1"/>
    <property type="molecule type" value="Genomic_DNA"/>
</dbReference>
<evidence type="ECO:0000256" key="1">
    <source>
        <dbReference type="ARBA" id="ARBA00010552"/>
    </source>
</evidence>
<reference evidence="3" key="1">
    <citation type="submission" date="2017-11" db="EMBL/GenBank/DDBJ databases">
        <authorList>
            <person name="Kuznetsova I."/>
            <person name="Sazanova A."/>
            <person name="Chirak E."/>
            <person name="Safronova V."/>
            <person name="Willems A."/>
        </authorList>
    </citation>
    <scope>NUCLEOTIDE SEQUENCE [LARGE SCALE GENOMIC DNA]</scope>
    <source>
        <strain evidence="3">PEPV15</strain>
    </source>
</reference>
<dbReference type="Proteomes" id="UP000241158">
    <property type="component" value="Unassembled WGS sequence"/>
</dbReference>
<dbReference type="InterPro" id="IPR035959">
    <property type="entry name" value="RutC-like_sf"/>
</dbReference>
<dbReference type="PANTHER" id="PTHR11803">
    <property type="entry name" value="2-IMINOBUTANOATE/2-IMINOPROPANOATE DEAMINASE RIDA"/>
    <property type="match status" value="1"/>
</dbReference>
<name>A0A2P7AV73_9HYPH</name>
<comment type="similarity">
    <text evidence="1">Belongs to the RutC family.</text>
</comment>
<sequence length="132" mass="14042">MRLKCINPEGISTPQTYSHVIVATGTRMVFIAGQVAEDSKGNLVGRGDMTAQARQVFANIGRALAAAGARPDQVTKLTIFVADYRREHLAMIEEGRVALFGDHKPTDTLVGGVAALSNADYLLEVDAIAVMG</sequence>
<dbReference type="PANTHER" id="PTHR11803:SF58">
    <property type="entry name" value="PROTEIN HMF1-RELATED"/>
    <property type="match status" value="1"/>
</dbReference>
<dbReference type="Pfam" id="PF01042">
    <property type="entry name" value="Ribonuc_L-PSP"/>
    <property type="match status" value="1"/>
</dbReference>
<dbReference type="AlphaFoldDB" id="A0A2P7AV73"/>
<comment type="caution">
    <text evidence="2">The sequence shown here is derived from an EMBL/GenBank/DDBJ whole genome shotgun (WGS) entry which is preliminary data.</text>
</comment>
<dbReference type="GO" id="GO:0019239">
    <property type="term" value="F:deaminase activity"/>
    <property type="evidence" value="ECO:0007669"/>
    <property type="project" value="TreeGrafter"/>
</dbReference>
<dbReference type="GO" id="GO:0005829">
    <property type="term" value="C:cytosol"/>
    <property type="evidence" value="ECO:0007669"/>
    <property type="project" value="TreeGrafter"/>
</dbReference>
<proteinExistence type="inferred from homology"/>
<dbReference type="Gene3D" id="3.30.1330.40">
    <property type="entry name" value="RutC-like"/>
    <property type="match status" value="1"/>
</dbReference>
<gene>
    <name evidence="2" type="ORF">CU100_10565</name>
</gene>
<evidence type="ECO:0000313" key="2">
    <source>
        <dbReference type="EMBL" id="PSH58087.1"/>
    </source>
</evidence>
<dbReference type="RefSeq" id="WP_106716537.1">
    <property type="nucleotide sequence ID" value="NZ_JACHXT010000001.1"/>
</dbReference>